<evidence type="ECO:0000259" key="5">
    <source>
        <dbReference type="Pfam" id="PF02350"/>
    </source>
</evidence>
<comment type="similarity">
    <text evidence="2 4">Belongs to the UDP-N-acetylglucosamine 2-epimerase family.</text>
</comment>
<dbReference type="Pfam" id="PF02350">
    <property type="entry name" value="Epimerase_2"/>
    <property type="match status" value="1"/>
</dbReference>
<protein>
    <recommendedName>
        <fullName evidence="3">UDP-N-acetylglucosamine 2-epimerase (non-hydrolyzing)</fullName>
        <ecNumber evidence="3">5.1.3.14</ecNumber>
    </recommendedName>
</protein>
<dbReference type="AlphaFoldDB" id="A0A1Y5XWK6"/>
<evidence type="ECO:0000256" key="2">
    <source>
        <dbReference type="ARBA" id="ARBA00038209"/>
    </source>
</evidence>
<accession>A0A1Y5XWK6</accession>
<dbReference type="EMBL" id="FWXV01000006">
    <property type="protein sequence ID" value="SMD20443.1"/>
    <property type="molecule type" value="Genomic_DNA"/>
</dbReference>
<keyword evidence="1 4" id="KW-0413">Isomerase</keyword>
<dbReference type="SUPFAM" id="SSF53756">
    <property type="entry name" value="UDP-Glycosyltransferase/glycogen phosphorylase"/>
    <property type="match status" value="1"/>
</dbReference>
<gene>
    <name evidence="6" type="ORF">SAMN05661093_06431</name>
</gene>
<dbReference type="EC" id="5.1.3.14" evidence="3"/>
<dbReference type="PANTHER" id="PTHR43174">
    <property type="entry name" value="UDP-N-ACETYLGLUCOSAMINE 2-EPIMERASE"/>
    <property type="match status" value="1"/>
</dbReference>
<keyword evidence="7" id="KW-1185">Reference proteome</keyword>
<dbReference type="CDD" id="cd03786">
    <property type="entry name" value="GTB_UDP-GlcNAc_2-Epimerase"/>
    <property type="match status" value="1"/>
</dbReference>
<evidence type="ECO:0000256" key="4">
    <source>
        <dbReference type="RuleBase" id="RU003513"/>
    </source>
</evidence>
<evidence type="ECO:0000313" key="7">
    <source>
        <dbReference type="Proteomes" id="UP000192674"/>
    </source>
</evidence>
<evidence type="ECO:0000256" key="3">
    <source>
        <dbReference type="ARBA" id="ARBA00038858"/>
    </source>
</evidence>
<proteinExistence type="inferred from homology"/>
<dbReference type="Gene3D" id="3.40.50.2000">
    <property type="entry name" value="Glycogen Phosphorylase B"/>
    <property type="match status" value="2"/>
</dbReference>
<evidence type="ECO:0000313" key="6">
    <source>
        <dbReference type="EMBL" id="SMD20443.1"/>
    </source>
</evidence>
<feature type="domain" description="UDP-N-acetylglucosamine 2-epimerase" evidence="5">
    <location>
        <begin position="56"/>
        <end position="392"/>
    </location>
</feature>
<dbReference type="InterPro" id="IPR029767">
    <property type="entry name" value="WecB-like"/>
</dbReference>
<dbReference type="Proteomes" id="UP000192674">
    <property type="component" value="Unassembled WGS sequence"/>
</dbReference>
<reference evidence="6 7" key="1">
    <citation type="submission" date="2017-04" db="EMBL/GenBank/DDBJ databases">
        <authorList>
            <person name="Afonso C.L."/>
            <person name="Miller P.J."/>
            <person name="Scott M.A."/>
            <person name="Spackman E."/>
            <person name="Goraichik I."/>
            <person name="Dimitrov K.M."/>
            <person name="Suarez D.L."/>
            <person name="Swayne D.E."/>
        </authorList>
    </citation>
    <scope>NUCLEOTIDE SEQUENCE [LARGE SCALE GENOMIC DNA]</scope>
    <source>
        <strain evidence="6 7">DSM 43828</strain>
    </source>
</reference>
<organism evidence="6 7">
    <name type="scientific">Kibdelosporangium aridum</name>
    <dbReference type="NCBI Taxonomy" id="2030"/>
    <lineage>
        <taxon>Bacteria</taxon>
        <taxon>Bacillati</taxon>
        <taxon>Actinomycetota</taxon>
        <taxon>Actinomycetes</taxon>
        <taxon>Pseudonocardiales</taxon>
        <taxon>Pseudonocardiaceae</taxon>
        <taxon>Kibdelosporangium</taxon>
    </lineage>
</organism>
<sequence length="419" mass="45073">MDCAVRSRPGVTLMENPRPVMAAAAHKPEAMLVGGTRPEAVKLAPVAEAMLTRGRMCPVLVASGQHESMFEQALDAFALRPNVRLRIERPTGSQPELLGELVRVLDRQLVQRNPSIVVVQGDTTTALATALTAFWRKVPVAHIEAGLRSHDLHAPFPEEANRKLLAQISSLHLAPTKRAVENLQAEGITGPNVVLTGNTVVDAVLSIAGRPMTYSDSRLAAVENRVRSKQNRLMLVTVHRRESWGQPLAGILAGLRNVLERHKDVEVVLPVHPNPDVRKQIMAGVSGVDRVHLTAPLNYIEFCRLLSIAQLVASDSGGVQEEAPSFGVPVLVLRDVTERMEAVEAGCSTLVGTDPRAIADHASRLLNKPPLLPENRPVNPFGDGLAAYRTEHAIASLLGLKSADSTAPPMLRTAAAGGE</sequence>
<name>A0A1Y5XWK6_KIBAR</name>
<dbReference type="PANTHER" id="PTHR43174:SF2">
    <property type="entry name" value="UDP-N-ACETYLGLUCOSAMINE 2-EPIMERASE"/>
    <property type="match status" value="1"/>
</dbReference>
<dbReference type="GO" id="GO:0008761">
    <property type="term" value="F:UDP-N-acetylglucosamine 2-epimerase activity"/>
    <property type="evidence" value="ECO:0007669"/>
    <property type="project" value="UniProtKB-EC"/>
</dbReference>
<dbReference type="NCBIfam" id="TIGR00236">
    <property type="entry name" value="wecB"/>
    <property type="match status" value="1"/>
</dbReference>
<dbReference type="InterPro" id="IPR003331">
    <property type="entry name" value="UDP_GlcNAc_Epimerase_2_dom"/>
</dbReference>
<evidence type="ECO:0000256" key="1">
    <source>
        <dbReference type="ARBA" id="ARBA00023235"/>
    </source>
</evidence>